<evidence type="ECO:0000313" key="10">
    <source>
        <dbReference type="Proteomes" id="UP000054383"/>
    </source>
</evidence>
<dbReference type="EMBL" id="CVMT01000001">
    <property type="protein sequence ID" value="CRG83650.1"/>
    <property type="molecule type" value="Genomic_DNA"/>
</dbReference>
<dbReference type="GO" id="GO:0016740">
    <property type="term" value="F:transferase activity"/>
    <property type="evidence" value="ECO:0007669"/>
    <property type="project" value="UniProtKB-KW"/>
</dbReference>
<dbReference type="PANTHER" id="PTHR15180:SF1">
    <property type="entry name" value="GENERAL TRANSCRIPTION FACTOR 3C POLYPEPTIDE 1"/>
    <property type="match status" value="1"/>
</dbReference>
<dbReference type="GO" id="GO:0006384">
    <property type="term" value="P:transcription initiation at RNA polymerase III promoter"/>
    <property type="evidence" value="ECO:0007669"/>
    <property type="project" value="InterPro"/>
</dbReference>
<dbReference type="OMA" id="CWQLSQP"/>
<dbReference type="InterPro" id="IPR035625">
    <property type="entry name" value="Tfc3-like_eWH"/>
</dbReference>
<evidence type="ECO:0000256" key="6">
    <source>
        <dbReference type="SAM" id="MobiDB-lite"/>
    </source>
</evidence>
<keyword evidence="10" id="KW-1185">Reference proteome</keyword>
<dbReference type="Pfam" id="PF04182">
    <property type="entry name" value="B-block_TFIIIC"/>
    <property type="match status" value="1"/>
</dbReference>
<keyword evidence="5" id="KW-0539">Nucleus</keyword>
<evidence type="ECO:0000256" key="5">
    <source>
        <dbReference type="ARBA" id="ARBA00023242"/>
    </source>
</evidence>
<keyword evidence="4" id="KW-0804">Transcription</keyword>
<proteinExistence type="predicted"/>
<keyword evidence="9" id="KW-0808">Transferase</keyword>
<dbReference type="Proteomes" id="UP000054383">
    <property type="component" value="Unassembled WGS sequence"/>
</dbReference>
<evidence type="ECO:0000259" key="7">
    <source>
        <dbReference type="Pfam" id="PF04182"/>
    </source>
</evidence>
<protein>
    <submittedName>
        <fullName evidence="9">Glucosyltransferase-I</fullName>
    </submittedName>
</protein>
<feature type="region of interest" description="Disordered" evidence="6">
    <location>
        <begin position="1187"/>
        <end position="1208"/>
    </location>
</feature>
<dbReference type="CDD" id="cd16169">
    <property type="entry name" value="Tau138_eWH"/>
    <property type="match status" value="1"/>
</dbReference>
<dbReference type="Pfam" id="PF20222">
    <property type="entry name" value="DUF6581"/>
    <property type="match status" value="1"/>
</dbReference>
<evidence type="ECO:0000256" key="1">
    <source>
        <dbReference type="ARBA" id="ARBA00004123"/>
    </source>
</evidence>
<gene>
    <name evidence="9" type="ORF">PISL3812_01005</name>
</gene>
<dbReference type="InterPro" id="IPR007309">
    <property type="entry name" value="TFIIIC_Bblock-bd"/>
</dbReference>
<organism evidence="9 10">
    <name type="scientific">Talaromyces islandicus</name>
    <name type="common">Penicillium islandicum</name>
    <dbReference type="NCBI Taxonomy" id="28573"/>
    <lineage>
        <taxon>Eukaryota</taxon>
        <taxon>Fungi</taxon>
        <taxon>Dikarya</taxon>
        <taxon>Ascomycota</taxon>
        <taxon>Pezizomycotina</taxon>
        <taxon>Eurotiomycetes</taxon>
        <taxon>Eurotiomycetidae</taxon>
        <taxon>Eurotiales</taxon>
        <taxon>Trichocomaceae</taxon>
        <taxon>Talaromyces</taxon>
        <taxon>Talaromyces sect. Islandici</taxon>
    </lineage>
</organism>
<feature type="region of interest" description="Disordered" evidence="6">
    <location>
        <begin position="963"/>
        <end position="1007"/>
    </location>
</feature>
<dbReference type="InterPro" id="IPR036388">
    <property type="entry name" value="WH-like_DNA-bd_sf"/>
</dbReference>
<feature type="domain" description="B-block binding subunit of TFIIIC" evidence="7">
    <location>
        <begin position="118"/>
        <end position="186"/>
    </location>
</feature>
<evidence type="ECO:0000256" key="4">
    <source>
        <dbReference type="ARBA" id="ARBA00023163"/>
    </source>
</evidence>
<feature type="compositionally biased region" description="Polar residues" evidence="6">
    <location>
        <begin position="970"/>
        <end position="979"/>
    </location>
</feature>
<comment type="subcellular location">
    <subcellularLocation>
        <location evidence="1">Nucleus</location>
    </subcellularLocation>
</comment>
<dbReference type="GO" id="GO:0000127">
    <property type="term" value="C:transcription factor TFIIIC complex"/>
    <property type="evidence" value="ECO:0007669"/>
    <property type="project" value="InterPro"/>
</dbReference>
<dbReference type="PANTHER" id="PTHR15180">
    <property type="entry name" value="GENERAL TRANSCRIPTION FACTOR 3C POLYPEPTIDE 1"/>
    <property type="match status" value="1"/>
</dbReference>
<keyword evidence="3" id="KW-0238">DNA-binding</keyword>
<reference evidence="9 10" key="1">
    <citation type="submission" date="2015-04" db="EMBL/GenBank/DDBJ databases">
        <authorList>
            <person name="Syromyatnikov M.Y."/>
            <person name="Popov V.N."/>
        </authorList>
    </citation>
    <scope>NUCLEOTIDE SEQUENCE [LARGE SCALE GENOMIC DNA]</scope>
    <source>
        <strain evidence="9">WF-38-12</strain>
    </source>
</reference>
<dbReference type="InterPro" id="IPR046488">
    <property type="entry name" value="Sfc3/Tfc3_C"/>
</dbReference>
<sequence>MAGAIKDLVELLLTEIAIQGTDGASLAQIWEWVHSFYRAEISNPSDFHLDHALKEDLWQWLSLNPEVSVGRERQYNDHSLSQVEAAETQPPDLRFFVSEDRTWRALTGHERDDTRVPASEFDLLSIIASCRSEGILQTDLVRRSGQDSRSVPKRTDALHTKGYIEKRPVQARSAKTSLCVFSRFARSASVTSVPVAATGSQESTLVIDIDAFAQSIFRVLKQHQIISRNDLKEELGLKDHWRWRNLSKAVRKFEAIGCLRRVRARSQFHDTMKAFHPCILLVREPTEADMKLFKSDYKTLFSSMDQEPADQDAEDLEEPSELQTLEHVGIRWSPDISVPNLIVDIIGRSGTTGRSNAQIIKEGFGRIFRRPSENTLSRLTEGWQLSQPPHLRHSAVVRDTAQSGTITHFVHYIYPSFKELVDRGQADWEAVTFRPRDAKSSKLVMPPPDAPAITDEDGLVPFKAPRTKTAERDLYCVIASKGLIGYSATKSDPVATVKEDGQFAATFQREYGRLFDSEVVREPREVSPVVEEVPRDEDARSFQRGQYSDRLGKLSKSEKIEAELAKGIKPAKEVFAAFGLDESWTHVAVRLMERPAPGVYVTAKGKARPAGKKQGRPKESQIAVFKSSVLIEFLKSIAPPVEEPVQVDTPTVTVAPTPAPVEELSNLNAASDRRVQSADAQPVVQTAEPNGVPPVDAMDVVDQAVTPADSKQPALSERVDQTQTAQRPGSTALEEPTAEVVSSTTATPAGTRETPLSDETKPAIPSSQPKFAFPRSRRSDKDGSVARLRRTIVMTLIEQAGGAFPSSSELWHAFATVWIRQYNHTETPDSRTVKGAVKYLVDAGKLRQLTFSGRTPKGEMVTRSIIMKPDLDPSDPLITGLQEKMLKSNYYVPPNIELDPNISKIVRGGSSAVAAAYQKVTPVEPSMTVTLKKKPAFVVAMEKRREESLQKRLQKPVRLMGLQRKDKTSKGITSFARPSNKNKKRRIEPVPRQQENEEGTDYDVPRDPMETRLLKHRLSQPLDRALAEVKRQRRQGSTAAESPYRRFVGEIDYVSQWERINQNADRSELLPLSKPHGYAGHLSYVHHTIDEPFEQAPIDGTIQFDVDGARRRKFRRAPPAVKERRQKRPAAVRIMPSQEPESQVFNEPEVDEMPLEYTAPQENDTFVEPPREEDVPTTLDDQLQEVATYPSPEPLDTAKPPISRRRRKGLRDLGPRFIERLRYAIVVVRTIAGGSQGKVVDWEYVVRAFPRDDPALVRQNGKLLLNRDRRQLAQMQEEIRDILLEEYRKPNCSLPSIDFNNLENYDWDALTTWAATQYYLPSAREVPNLPGSRGQFDRLHEYRVVQPNDQFETIYTPNPSITIAKRESMYASRLFVHTTSKRKKGDEQRKRDEMDTAKSWILSNIIAKEQTYNSVEARQKLSFFPSEIMDEGVKEFVRDRVIMQENRGRIIPGRNYCLTENFHQTFGRRRAVDIDMLRQAAQTKQNLDADFKRDGFSQVQYTAVDGEALAIMALAADGRVHIHPRDPPSNPTGLTEGNYETRALDKAKFKFQMVVAPDSQRYEYGNPVRRAISAHPIPTVEQVGDGDQRPLEKPPLWVDINGNVNHDMWQSVVGSVVGILAVRPNIHAQGIFEQLQGYMALWDVERTLAWLEGVELASKVDREGDTVWKARGYWWLVLNS</sequence>
<dbReference type="OrthoDB" id="5403573at2759"/>
<accession>A0A0U1LMY9</accession>
<name>A0A0U1LMY9_TALIS</name>
<dbReference type="InterPro" id="IPR044210">
    <property type="entry name" value="Tfc3-like"/>
</dbReference>
<dbReference type="GO" id="GO:0003677">
    <property type="term" value="F:DNA binding"/>
    <property type="evidence" value="ECO:0007669"/>
    <property type="project" value="UniProtKB-KW"/>
</dbReference>
<evidence type="ECO:0000256" key="2">
    <source>
        <dbReference type="ARBA" id="ARBA00022553"/>
    </source>
</evidence>
<evidence type="ECO:0000256" key="3">
    <source>
        <dbReference type="ARBA" id="ARBA00023125"/>
    </source>
</evidence>
<dbReference type="Gene3D" id="1.10.10.10">
    <property type="entry name" value="Winged helix-like DNA-binding domain superfamily/Winged helix DNA-binding domain"/>
    <property type="match status" value="1"/>
</dbReference>
<evidence type="ECO:0000313" key="9">
    <source>
        <dbReference type="EMBL" id="CRG83650.1"/>
    </source>
</evidence>
<dbReference type="STRING" id="28573.A0A0U1LMY9"/>
<dbReference type="GO" id="GO:0042791">
    <property type="term" value="P:5S class rRNA transcription by RNA polymerase III"/>
    <property type="evidence" value="ECO:0007669"/>
    <property type="project" value="TreeGrafter"/>
</dbReference>
<dbReference type="GO" id="GO:0005634">
    <property type="term" value="C:nucleus"/>
    <property type="evidence" value="ECO:0007669"/>
    <property type="project" value="UniProtKB-SubCell"/>
</dbReference>
<feature type="domain" description="Transcription factor tau subunit sfc3/Tfc3 C-terminal" evidence="8">
    <location>
        <begin position="1209"/>
        <end position="1632"/>
    </location>
</feature>
<keyword evidence="2" id="KW-0597">Phosphoprotein</keyword>
<evidence type="ECO:0000259" key="8">
    <source>
        <dbReference type="Pfam" id="PF20222"/>
    </source>
</evidence>
<feature type="region of interest" description="Disordered" evidence="6">
    <location>
        <begin position="672"/>
        <end position="784"/>
    </location>
</feature>